<comment type="caution">
    <text evidence="2">The sequence shown here is derived from an EMBL/GenBank/DDBJ whole genome shotgun (WGS) entry which is preliminary data.</text>
</comment>
<protein>
    <submittedName>
        <fullName evidence="2">Uncharacterized protein</fullName>
    </submittedName>
</protein>
<sequence>MAAVSESAEKREVLLAGAREAMSAPRRRLAEARAREHVGAAGWAQTRVLEDIIRAGREGLAATDTLRQVVCLTTEQVRALPLAAQPEEREGHARALAEIVQSGETQITAAEALDNLIRRALEDVTRTPLESVNVRALRQIRQRVREQMQALETIITSARAQADTLEETARLERLSAEHQERVNALRQLSAEEEVQALADAGADIVEHIAELDEAGAGQLDALARIGEAVAEKIRDTGAPLAEQVQALDELAQTVQQKAEELREG</sequence>
<evidence type="ECO:0000256" key="1">
    <source>
        <dbReference type="SAM" id="Coils"/>
    </source>
</evidence>
<gene>
    <name evidence="2" type="ORF">FCS05_07815</name>
</gene>
<organism evidence="2 3">
    <name type="scientific">Deinococcus metallilatus</name>
    <dbReference type="NCBI Taxonomy" id="1211322"/>
    <lineage>
        <taxon>Bacteria</taxon>
        <taxon>Thermotogati</taxon>
        <taxon>Deinococcota</taxon>
        <taxon>Deinococci</taxon>
        <taxon>Deinococcales</taxon>
        <taxon>Deinococcaceae</taxon>
        <taxon>Deinococcus</taxon>
    </lineage>
</organism>
<keyword evidence="1" id="KW-0175">Coiled coil</keyword>
<dbReference type="RefSeq" id="WP_129119853.1">
    <property type="nucleotide sequence ID" value="NZ_BSUI01000017.1"/>
</dbReference>
<proteinExistence type="predicted"/>
<name>A0AAJ5F641_9DEIO</name>
<dbReference type="EMBL" id="VBRC01000004">
    <property type="protein sequence ID" value="TLK29050.1"/>
    <property type="molecule type" value="Genomic_DNA"/>
</dbReference>
<dbReference type="Proteomes" id="UP000308000">
    <property type="component" value="Unassembled WGS sequence"/>
</dbReference>
<evidence type="ECO:0000313" key="2">
    <source>
        <dbReference type="EMBL" id="TLK29050.1"/>
    </source>
</evidence>
<evidence type="ECO:0000313" key="3">
    <source>
        <dbReference type="Proteomes" id="UP000308000"/>
    </source>
</evidence>
<dbReference type="AlphaFoldDB" id="A0AAJ5F641"/>
<feature type="coiled-coil region" evidence="1">
    <location>
        <begin position="134"/>
        <end position="191"/>
    </location>
</feature>
<accession>A0AAJ5F641</accession>
<reference evidence="2 3" key="1">
    <citation type="submission" date="2019-04" db="EMBL/GenBank/DDBJ databases">
        <title>Deinococcus metalilatus MA1002 mutant No.5.</title>
        <authorList>
            <person name="Park W."/>
            <person name="Park C."/>
        </authorList>
    </citation>
    <scope>NUCLEOTIDE SEQUENCE [LARGE SCALE GENOMIC DNA]</scope>
    <source>
        <strain evidence="2 3">MA1002-m5</strain>
    </source>
</reference>